<organism evidence="2 3">
    <name type="scientific">Theileria orientalis strain Shintoku</name>
    <dbReference type="NCBI Taxonomy" id="869250"/>
    <lineage>
        <taxon>Eukaryota</taxon>
        <taxon>Sar</taxon>
        <taxon>Alveolata</taxon>
        <taxon>Apicomplexa</taxon>
        <taxon>Aconoidasida</taxon>
        <taxon>Piroplasmida</taxon>
        <taxon>Theileriidae</taxon>
        <taxon>Theileria</taxon>
    </lineage>
</organism>
<dbReference type="KEGG" id="tot:TOT_030000458"/>
<name>J4D952_THEOR</name>
<evidence type="ECO:0000313" key="2">
    <source>
        <dbReference type="EMBL" id="BAM41195.1"/>
    </source>
</evidence>
<dbReference type="VEuPathDB" id="PiroplasmaDB:TOT_030000458"/>
<feature type="region of interest" description="Disordered" evidence="1">
    <location>
        <begin position="284"/>
        <end position="321"/>
    </location>
</feature>
<dbReference type="GeneID" id="20715636"/>
<dbReference type="RefSeq" id="XP_009691496.1">
    <property type="nucleotide sequence ID" value="XM_009693201.1"/>
</dbReference>
<keyword evidence="3" id="KW-1185">Reference proteome</keyword>
<dbReference type="eggNOG" id="KOG1248">
    <property type="taxonomic scope" value="Eukaryota"/>
</dbReference>
<proteinExistence type="predicted"/>
<gene>
    <name evidence="2" type="ORF">TOT_030000458</name>
</gene>
<dbReference type="EMBL" id="AP011948">
    <property type="protein sequence ID" value="BAM41195.1"/>
    <property type="molecule type" value="Genomic_DNA"/>
</dbReference>
<feature type="compositionally biased region" description="Basic and acidic residues" evidence="1">
    <location>
        <begin position="312"/>
        <end position="321"/>
    </location>
</feature>
<dbReference type="SUPFAM" id="SSF48371">
    <property type="entry name" value="ARM repeat"/>
    <property type="match status" value="1"/>
</dbReference>
<evidence type="ECO:0000313" key="3">
    <source>
        <dbReference type="Proteomes" id="UP000003786"/>
    </source>
</evidence>
<sequence length="1542" mass="174032">MVHSQESFIIANFVSKLRSSSPLSCDCLPQEAEFCESDADVTLYERYIETGRCQKIIQCSLDALSVIREVSTGYADLHWNPGLKPGDVATFKIIYPVLRSSLDCLLNQTAPKKSEAKFKPKEPKEKYNDSSTLTFEGLFLLIKNSLELIHPLAYSCDGVVLSQLISLLERTSYSVHLANANLSSLTVYLCRLYSFGYLIRVPDNDDLILRQHSVLFYRVVCLALASPGKTVDPNALLFLKRVKAENIDANLVMFMSKFVDVWYASLVKLMVSIRTDTLPALLSSRQEPTAKKREPEASQETNEDQASGSESEGEKRSADKGKKLITSDKEQLLMKLCKLTYETPKLPPSHRMRLITQITFILLEANSNELELEALNAILALLDFSDESNSAILKNNLLPLLKALTGVLMNRVEASGIGLVNIVEEVQIEKYVLLVYCLGQVLLNVVLFKHEYDEENVDKFLQEQIKLIDPRRENNDRALQSWDLELFEMTSNIMKIFHHLLSVNDDKVDEAVTHVICWMLTETNFEYTFKLAVPICCFMLRTKNSRMLDAIYGKSGTRVTTTQIAISTSKRWLSGSKIFKTSLEYYLNTRTNNESSDERGSKVGGDAERTGEDEVDVYLETDTVVKSLFLNMFESYLEVMVETSGNVEEEMEECLGIYFACFGMEDYLKRMPLEKLYKVPITNERYRVESYSFMLPVLKRQMKGLKMREFAKHILPVLNSLDYFVNKTAQIRCKAGSIKETAGEAEEGVKRTPSEKWAKRLRYISKLESVHKEYEGVYNQLLQLCVPLSSDPDAIEVLVEDNYALLKYIVTLLDKGAERFNTACKVIENLEGLNRVGLELIGILVKKYINIEINMERTPDNGNMCENILAAIGNVSRFCASEVLSKNLQSFEKALNGKRNDALVRLSKALFPYVSDDLKQTMYRNYLSQPKEKYVYVALKVALETVMEKLEKNKDLLRAINNASLDPYRVKQKNGSLERAEGMEAGARNGQLSSLEITPDLLNALSGSKPWSAGQGGQGSISLPDTLSMANVTGMMGGASGLPGPGVTPSLGATPLRGSVRAPGTIGVATAAMEHAEDMGAVDKMNAQNLTALRASTASGGTSDARRYGEEATQNAKDPGLRKSPRLSGKMTPSMGIRDSDDDGNDNNDGDRAPEMDLDDANPGSEKLMRVKKMSTSGSEDVKRRSGQSLLSDESTLRGRRRELSRDGKERRGSDGDVRGHSSEEFEDSEEHENDDGAVTKNWEEDEEYKFVKMVVRVNGMCELATYLEILSESVDTAKQRISCLVAFTKLLLYLKENLDNVDYGTLIALITKPLIFECVVNCCTNNKVNRASSFLIYHMLYKLNGNYHHVLKVTLSTLYYNHAINKEGENVNIGIMKLLCNIFGACYKEFDNIETLRLVVYLSGRLTQCSYRFYVHLLKFFRVVMVHMNNDHLIQAAQHMMKLFYNERYANKAKTYELQQEYPHPYNGFEQLPIVDQSVPNNKEHLLVRRRAAAAHKLRKKALEEKERERDKAYRYIKISKKGSKKETVKVLKSIIKNKHK</sequence>
<dbReference type="InterPro" id="IPR016024">
    <property type="entry name" value="ARM-type_fold"/>
</dbReference>
<feature type="region of interest" description="Disordered" evidence="1">
    <location>
        <begin position="1094"/>
        <end position="1240"/>
    </location>
</feature>
<dbReference type="Proteomes" id="UP000003786">
    <property type="component" value="Chromosome 3"/>
</dbReference>
<evidence type="ECO:0000256" key="1">
    <source>
        <dbReference type="SAM" id="MobiDB-lite"/>
    </source>
</evidence>
<accession>J4D952</accession>
<dbReference type="STRING" id="869250.J4D952"/>
<feature type="compositionally biased region" description="Acidic residues" evidence="1">
    <location>
        <begin position="1225"/>
        <end position="1236"/>
    </location>
</feature>
<reference evidence="2 3" key="1">
    <citation type="journal article" date="2012" name="MBio">
        <title>Comparative genome analysis of three eukaryotic parasites with differing abilities to transform leukocytes reveals key mediators of Theileria-induced leukocyte transformation.</title>
        <authorList>
            <person name="Hayashida K."/>
            <person name="Hara Y."/>
            <person name="Abe T."/>
            <person name="Yamasaki C."/>
            <person name="Toyoda A."/>
            <person name="Kosuge T."/>
            <person name="Suzuki Y."/>
            <person name="Sato Y."/>
            <person name="Kawashima S."/>
            <person name="Katayama T."/>
            <person name="Wakaguri H."/>
            <person name="Inoue N."/>
            <person name="Homma K."/>
            <person name="Tada-Umezaki M."/>
            <person name="Yagi Y."/>
            <person name="Fujii Y."/>
            <person name="Habara T."/>
            <person name="Kanehisa M."/>
            <person name="Watanabe H."/>
            <person name="Ito K."/>
            <person name="Gojobori T."/>
            <person name="Sugawara H."/>
            <person name="Imanishi T."/>
            <person name="Weir W."/>
            <person name="Gardner M."/>
            <person name="Pain A."/>
            <person name="Shiels B."/>
            <person name="Hattori M."/>
            <person name="Nene V."/>
            <person name="Sugimoto C."/>
        </authorList>
    </citation>
    <scope>NUCLEOTIDE SEQUENCE [LARGE SCALE GENOMIC DNA]</scope>
    <source>
        <strain evidence="2 3">Shintoku</strain>
    </source>
</reference>
<feature type="compositionally biased region" description="Polar residues" evidence="1">
    <location>
        <begin position="298"/>
        <end position="310"/>
    </location>
</feature>
<feature type="compositionally biased region" description="Basic and acidic residues" evidence="1">
    <location>
        <begin position="1202"/>
        <end position="1224"/>
    </location>
</feature>
<dbReference type="OrthoDB" id="361182at2759"/>
<protein>
    <submittedName>
        <fullName evidence="2">Uncharacterized protein</fullName>
    </submittedName>
</protein>